<reference evidence="11" key="2">
    <citation type="submission" date="2014-02" db="EMBL/GenBank/DDBJ databases">
        <title>Complete DNA sequence of /Kuraishia capsulata/ illustrates novel genomic features among budding yeasts (/Saccharomycotina/).</title>
        <authorList>
            <person name="Morales L."/>
            <person name="Noel B."/>
            <person name="Porcel B."/>
            <person name="Marcet-Houben M."/>
            <person name="Hullo M-F."/>
            <person name="Sacerdot C."/>
            <person name="Tekaia F."/>
            <person name="Leh-Louis V."/>
            <person name="Despons L."/>
            <person name="Khanna V."/>
            <person name="Aury J-M."/>
            <person name="Barbe V."/>
            <person name="Couloux A."/>
            <person name="Labadie K."/>
            <person name="Pelletier E."/>
            <person name="Souciet J-L."/>
            <person name="Boekhout T."/>
            <person name="Gabaldon T."/>
            <person name="Wincker P."/>
            <person name="Dujon B."/>
        </authorList>
    </citation>
    <scope>NUCLEOTIDE SEQUENCE</scope>
    <source>
        <strain evidence="11">CBS 1993</strain>
    </source>
</reference>
<evidence type="ECO:0000256" key="1">
    <source>
        <dbReference type="ARBA" id="ARBA00004123"/>
    </source>
</evidence>
<proteinExistence type="predicted"/>
<keyword evidence="3" id="KW-0158">Chromosome</keyword>
<dbReference type="STRING" id="1382522.W6MF94"/>
<dbReference type="PANTHER" id="PTHR15459">
    <property type="entry name" value="POLYAMINE-MODULATED FACTOR 1"/>
    <property type="match status" value="1"/>
</dbReference>
<dbReference type="OrthoDB" id="18453at2759"/>
<evidence type="ECO:0000256" key="3">
    <source>
        <dbReference type="ARBA" id="ARBA00022454"/>
    </source>
</evidence>
<dbReference type="PANTHER" id="PTHR15459:SF3">
    <property type="entry name" value="POLYAMINE-MODULATED FACTOR 1"/>
    <property type="match status" value="1"/>
</dbReference>
<keyword evidence="7" id="KW-0539">Nucleus</keyword>
<keyword evidence="4" id="KW-0132">Cell division</keyword>
<comment type="subcellular location">
    <subcellularLocation>
        <location evidence="2">Chromosome</location>
        <location evidence="2">Centromere</location>
        <location evidence="2">Kinetochore</location>
    </subcellularLocation>
    <subcellularLocation>
        <location evidence="1">Nucleus</location>
    </subcellularLocation>
</comment>
<evidence type="ECO:0000313" key="11">
    <source>
        <dbReference type="EMBL" id="CDK24136.1"/>
    </source>
</evidence>
<evidence type="ECO:0000313" key="12">
    <source>
        <dbReference type="Proteomes" id="UP000019384"/>
    </source>
</evidence>
<keyword evidence="10" id="KW-0175">Coiled coil</keyword>
<dbReference type="GO" id="GO:0007059">
    <property type="term" value="P:chromosome segregation"/>
    <property type="evidence" value="ECO:0007669"/>
    <property type="project" value="TreeGrafter"/>
</dbReference>
<dbReference type="Proteomes" id="UP000019384">
    <property type="component" value="Unassembled WGS sequence"/>
</dbReference>
<evidence type="ECO:0000256" key="2">
    <source>
        <dbReference type="ARBA" id="ARBA00004629"/>
    </source>
</evidence>
<dbReference type="RefSeq" id="XP_022456154.1">
    <property type="nucleotide sequence ID" value="XM_022604602.1"/>
</dbReference>
<evidence type="ECO:0000256" key="5">
    <source>
        <dbReference type="ARBA" id="ARBA00022776"/>
    </source>
</evidence>
<dbReference type="InterPro" id="IPR007128">
    <property type="entry name" value="PMF1/Nnf1"/>
</dbReference>
<dbReference type="GO" id="GO:0005634">
    <property type="term" value="C:nucleus"/>
    <property type="evidence" value="ECO:0007669"/>
    <property type="project" value="UniProtKB-SubCell"/>
</dbReference>
<keyword evidence="5" id="KW-0498">Mitosis</keyword>
<evidence type="ECO:0000256" key="10">
    <source>
        <dbReference type="SAM" id="Coils"/>
    </source>
</evidence>
<evidence type="ECO:0000256" key="7">
    <source>
        <dbReference type="ARBA" id="ARBA00023242"/>
    </source>
</evidence>
<evidence type="ECO:0000256" key="4">
    <source>
        <dbReference type="ARBA" id="ARBA00022618"/>
    </source>
</evidence>
<evidence type="ECO:0000256" key="6">
    <source>
        <dbReference type="ARBA" id="ARBA00022838"/>
    </source>
</evidence>
<feature type="coiled-coil region" evidence="10">
    <location>
        <begin position="73"/>
        <end position="163"/>
    </location>
</feature>
<keyword evidence="9" id="KW-0137">Centromere</keyword>
<keyword evidence="8" id="KW-0131">Cell cycle</keyword>
<gene>
    <name evidence="11" type="ORF">KUCA_T00000096001</name>
</gene>
<evidence type="ECO:0000256" key="9">
    <source>
        <dbReference type="ARBA" id="ARBA00023328"/>
    </source>
</evidence>
<sequence length="197" mass="22823">MAETELLRFDRFKEVVEKALDQCVKTLTLEKLVSCYPMYQADEGRSALETAREQIVEYFRSTCMSEFELIYQERDLKNKLDSLDKLINKAKARSVEPGSEPLFLSGMAPIQILEAKLLKSRLEVKAKQERLLESLEKDVIGLYGELNKKKKELSDTVESINDSMSFLRDLNVEVEELEDSKVDKLFKFVVDRDLEQL</sequence>
<evidence type="ECO:0000256" key="8">
    <source>
        <dbReference type="ARBA" id="ARBA00023306"/>
    </source>
</evidence>
<name>W6MF94_9ASCO</name>
<accession>W6MF94</accession>
<protein>
    <submittedName>
        <fullName evidence="11">Uncharacterized protein</fullName>
    </submittedName>
</protein>
<organism evidence="11 12">
    <name type="scientific">Kuraishia capsulata CBS 1993</name>
    <dbReference type="NCBI Taxonomy" id="1382522"/>
    <lineage>
        <taxon>Eukaryota</taxon>
        <taxon>Fungi</taxon>
        <taxon>Dikarya</taxon>
        <taxon>Ascomycota</taxon>
        <taxon>Saccharomycotina</taxon>
        <taxon>Pichiomycetes</taxon>
        <taxon>Pichiales</taxon>
        <taxon>Pichiaceae</taxon>
        <taxon>Kuraishia</taxon>
    </lineage>
</organism>
<dbReference type="GO" id="GO:0051301">
    <property type="term" value="P:cell division"/>
    <property type="evidence" value="ECO:0007669"/>
    <property type="project" value="UniProtKB-KW"/>
</dbReference>
<dbReference type="GeneID" id="34517542"/>
<reference evidence="11" key="1">
    <citation type="submission" date="2013-12" db="EMBL/GenBank/DDBJ databases">
        <authorList>
            <person name="Genoscope - CEA"/>
        </authorList>
    </citation>
    <scope>NUCLEOTIDE SEQUENCE</scope>
    <source>
        <strain evidence="11">CBS 1993</strain>
    </source>
</reference>
<keyword evidence="6" id="KW-0995">Kinetochore</keyword>
<dbReference type="Pfam" id="PF03980">
    <property type="entry name" value="Nnf1"/>
    <property type="match status" value="1"/>
</dbReference>
<dbReference type="HOGENOM" id="CLU_117280_0_0_1"/>
<keyword evidence="12" id="KW-1185">Reference proteome</keyword>
<dbReference type="GO" id="GO:0000444">
    <property type="term" value="C:MIS12/MIND type complex"/>
    <property type="evidence" value="ECO:0007669"/>
    <property type="project" value="InterPro"/>
</dbReference>
<dbReference type="AlphaFoldDB" id="W6MF94"/>
<dbReference type="EMBL" id="HG793125">
    <property type="protein sequence ID" value="CDK24136.1"/>
    <property type="molecule type" value="Genomic_DNA"/>
</dbReference>